<feature type="coiled-coil region" evidence="10">
    <location>
        <begin position="92"/>
        <end position="180"/>
    </location>
</feature>
<evidence type="ECO:0000256" key="7">
    <source>
        <dbReference type="ARBA" id="ARBA00024910"/>
    </source>
</evidence>
<evidence type="ECO:0000256" key="2">
    <source>
        <dbReference type="ARBA" id="ARBA00015195"/>
    </source>
</evidence>
<evidence type="ECO:0000256" key="9">
    <source>
        <dbReference type="ARBA" id="ARBA00033158"/>
    </source>
</evidence>
<comment type="subunit">
    <text evidence="8">Homodimer. Interacts with FtsZ.</text>
</comment>
<evidence type="ECO:0000256" key="5">
    <source>
        <dbReference type="ARBA" id="ARBA00023210"/>
    </source>
</evidence>
<keyword evidence="6" id="KW-0131">Cell cycle</keyword>
<keyword evidence="10" id="KW-0175">Coiled coil</keyword>
<dbReference type="KEGG" id="amic:Ami3637_12175"/>
<dbReference type="AlphaFoldDB" id="A0A6P1MLV6"/>
<dbReference type="RefSeq" id="WP_162362825.1">
    <property type="nucleotide sequence ID" value="NZ_CP047591.1"/>
</dbReference>
<dbReference type="GO" id="GO:0030428">
    <property type="term" value="C:cell septum"/>
    <property type="evidence" value="ECO:0007669"/>
    <property type="project" value="TreeGrafter"/>
</dbReference>
<dbReference type="SUPFAM" id="SSF102829">
    <property type="entry name" value="Cell division protein ZapA-like"/>
    <property type="match status" value="1"/>
</dbReference>
<comment type="function">
    <text evidence="7">Activator of cell division through the inhibition of FtsZ GTPase activity, therefore promoting FtsZ assembly into bundles of protofilaments necessary for the formation of the division Z ring. It is recruited early at mid-cell but it is not essential for cell division.</text>
</comment>
<sequence>MDNNKVTVKIFGQEYTIMGSKSREHIMKVADYVDVKMKEISQALNSGPLSSIAVLAAVNMADDYFSALERFQHLEVTNAQAEKDTEHYVQLWEEAKKSHIQQQEEIKELNSQRSELKDSFDNQLADLQKLVEEKDAEIKKLKEDSAKTEVQLMESSSDMVNELEAKYKDLESSFFDIQMENIQLKGELDRYKKKME</sequence>
<keyword evidence="12" id="KW-1185">Reference proteome</keyword>
<dbReference type="Pfam" id="PF05164">
    <property type="entry name" value="ZapA"/>
    <property type="match status" value="1"/>
</dbReference>
<dbReference type="InterPro" id="IPR053712">
    <property type="entry name" value="Bac_CellDiv_Activator"/>
</dbReference>
<dbReference type="GO" id="GO:0000917">
    <property type="term" value="P:division septum assembly"/>
    <property type="evidence" value="ECO:0007669"/>
    <property type="project" value="UniProtKB-KW"/>
</dbReference>
<dbReference type="Gene3D" id="6.10.250.790">
    <property type="match status" value="1"/>
</dbReference>
<evidence type="ECO:0000313" key="12">
    <source>
        <dbReference type="Proteomes" id="UP000463883"/>
    </source>
</evidence>
<evidence type="ECO:0000313" key="11">
    <source>
        <dbReference type="EMBL" id="QHI73058.1"/>
    </source>
</evidence>
<evidence type="ECO:0000256" key="4">
    <source>
        <dbReference type="ARBA" id="ARBA00022618"/>
    </source>
</evidence>
<name>A0A6P1MLV6_9FIRM</name>
<keyword evidence="5" id="KW-0717">Septation</keyword>
<evidence type="ECO:0000256" key="3">
    <source>
        <dbReference type="ARBA" id="ARBA00022490"/>
    </source>
</evidence>
<comment type="subcellular location">
    <subcellularLocation>
        <location evidence="1">Cytoplasm</location>
    </subcellularLocation>
</comment>
<keyword evidence="4 11" id="KW-0132">Cell division</keyword>
<evidence type="ECO:0000256" key="10">
    <source>
        <dbReference type="SAM" id="Coils"/>
    </source>
</evidence>
<dbReference type="GO" id="GO:0043093">
    <property type="term" value="P:FtsZ-dependent cytokinesis"/>
    <property type="evidence" value="ECO:0007669"/>
    <property type="project" value="TreeGrafter"/>
</dbReference>
<dbReference type="GO" id="GO:0005829">
    <property type="term" value="C:cytosol"/>
    <property type="evidence" value="ECO:0007669"/>
    <property type="project" value="TreeGrafter"/>
</dbReference>
<dbReference type="InterPro" id="IPR007838">
    <property type="entry name" value="Cell_div_ZapA-like"/>
</dbReference>
<evidence type="ECO:0000256" key="6">
    <source>
        <dbReference type="ARBA" id="ARBA00023306"/>
    </source>
</evidence>
<keyword evidence="3" id="KW-0963">Cytoplasm</keyword>
<organism evidence="11 12">
    <name type="scientific">Aminipila terrae</name>
    <dbReference type="NCBI Taxonomy" id="2697030"/>
    <lineage>
        <taxon>Bacteria</taxon>
        <taxon>Bacillati</taxon>
        <taxon>Bacillota</taxon>
        <taxon>Clostridia</taxon>
        <taxon>Peptostreptococcales</taxon>
        <taxon>Anaerovoracaceae</taxon>
        <taxon>Aminipila</taxon>
    </lineage>
</organism>
<accession>A0A6P1MLV6</accession>
<evidence type="ECO:0000256" key="1">
    <source>
        <dbReference type="ARBA" id="ARBA00004496"/>
    </source>
</evidence>
<reference evidence="11 12" key="1">
    <citation type="submission" date="2020-01" db="EMBL/GenBank/DDBJ databases">
        <title>Genomic analysis of Aminipila sp. CBA3637.</title>
        <authorList>
            <person name="Kim Y.B."/>
            <person name="Roh S.W."/>
        </authorList>
    </citation>
    <scope>NUCLEOTIDE SEQUENCE [LARGE SCALE GENOMIC DNA]</scope>
    <source>
        <strain evidence="11 12">CBA3637</strain>
    </source>
</reference>
<dbReference type="PANTHER" id="PTHR34981">
    <property type="entry name" value="CELL DIVISION PROTEIN ZAPA"/>
    <property type="match status" value="1"/>
</dbReference>
<evidence type="ECO:0000256" key="8">
    <source>
        <dbReference type="ARBA" id="ARBA00026068"/>
    </source>
</evidence>
<dbReference type="InterPro" id="IPR036192">
    <property type="entry name" value="Cell_div_ZapA-like_sf"/>
</dbReference>
<gene>
    <name evidence="11" type="primary">zapA</name>
    <name evidence="11" type="ORF">Ami3637_12175</name>
</gene>
<dbReference type="Proteomes" id="UP000463883">
    <property type="component" value="Chromosome"/>
</dbReference>
<dbReference type="GO" id="GO:0032153">
    <property type="term" value="C:cell division site"/>
    <property type="evidence" value="ECO:0007669"/>
    <property type="project" value="TreeGrafter"/>
</dbReference>
<dbReference type="GO" id="GO:0000921">
    <property type="term" value="P:septin ring assembly"/>
    <property type="evidence" value="ECO:0007669"/>
    <property type="project" value="TreeGrafter"/>
</dbReference>
<dbReference type="EMBL" id="CP047591">
    <property type="protein sequence ID" value="QHI73058.1"/>
    <property type="molecule type" value="Genomic_DNA"/>
</dbReference>
<dbReference type="PANTHER" id="PTHR34981:SF1">
    <property type="entry name" value="CELL DIVISION PROTEIN ZAPA"/>
    <property type="match status" value="1"/>
</dbReference>
<protein>
    <recommendedName>
        <fullName evidence="2">Cell division protein ZapA</fullName>
    </recommendedName>
    <alternativeName>
        <fullName evidence="9">Z ring-associated protein ZapA</fullName>
    </alternativeName>
</protein>
<proteinExistence type="predicted"/>